<keyword evidence="1" id="KW-1133">Transmembrane helix</keyword>
<keyword evidence="1" id="KW-0472">Membrane</keyword>
<keyword evidence="1" id="KW-0812">Transmembrane</keyword>
<dbReference type="Proteomes" id="UP001151760">
    <property type="component" value="Unassembled WGS sequence"/>
</dbReference>
<name>A0ABQ4WY38_9ASTR</name>
<evidence type="ECO:0000313" key="2">
    <source>
        <dbReference type="EMBL" id="GJS57728.1"/>
    </source>
</evidence>
<evidence type="ECO:0000256" key="1">
    <source>
        <dbReference type="SAM" id="Phobius"/>
    </source>
</evidence>
<dbReference type="EMBL" id="BQNB010009027">
    <property type="protein sequence ID" value="GJS57728.1"/>
    <property type="molecule type" value="Genomic_DNA"/>
</dbReference>
<gene>
    <name evidence="2" type="ORF">Tco_0652512</name>
</gene>
<evidence type="ECO:0000313" key="3">
    <source>
        <dbReference type="Proteomes" id="UP001151760"/>
    </source>
</evidence>
<reference evidence="2" key="2">
    <citation type="submission" date="2022-01" db="EMBL/GenBank/DDBJ databases">
        <authorList>
            <person name="Yamashiro T."/>
            <person name="Shiraishi A."/>
            <person name="Satake H."/>
            <person name="Nakayama K."/>
        </authorList>
    </citation>
    <scope>NUCLEOTIDE SEQUENCE</scope>
</reference>
<feature type="transmembrane region" description="Helical" evidence="1">
    <location>
        <begin position="72"/>
        <end position="91"/>
    </location>
</feature>
<reference evidence="2" key="1">
    <citation type="journal article" date="2022" name="Int. J. Mol. Sci.">
        <title>Draft Genome of Tanacetum Coccineum: Genomic Comparison of Closely Related Tanacetum-Family Plants.</title>
        <authorList>
            <person name="Yamashiro T."/>
            <person name="Shiraishi A."/>
            <person name="Nakayama K."/>
            <person name="Satake H."/>
        </authorList>
    </citation>
    <scope>NUCLEOTIDE SEQUENCE</scope>
</reference>
<proteinExistence type="predicted"/>
<organism evidence="2 3">
    <name type="scientific">Tanacetum coccineum</name>
    <dbReference type="NCBI Taxonomy" id="301880"/>
    <lineage>
        <taxon>Eukaryota</taxon>
        <taxon>Viridiplantae</taxon>
        <taxon>Streptophyta</taxon>
        <taxon>Embryophyta</taxon>
        <taxon>Tracheophyta</taxon>
        <taxon>Spermatophyta</taxon>
        <taxon>Magnoliopsida</taxon>
        <taxon>eudicotyledons</taxon>
        <taxon>Gunneridae</taxon>
        <taxon>Pentapetalae</taxon>
        <taxon>asterids</taxon>
        <taxon>campanulids</taxon>
        <taxon>Asterales</taxon>
        <taxon>Asteraceae</taxon>
        <taxon>Asteroideae</taxon>
        <taxon>Anthemideae</taxon>
        <taxon>Anthemidinae</taxon>
        <taxon>Tanacetum</taxon>
    </lineage>
</organism>
<keyword evidence="3" id="KW-1185">Reference proteome</keyword>
<sequence>MMDLRFHRRWWKGTEVTKDTVLPNTEDIQPPLVQDQNQDKEPINETLVTQKTRLVCLTLHDLQKRNCHTIRLFQILIRLSLLSGIVIFYFGRKLNFSCLADDPTSPEVDEAYSDHRGTFPSRTLLNSVLHVTESRKLIPLPDNQERA</sequence>
<accession>A0ABQ4WY38</accession>
<protein>
    <submittedName>
        <fullName evidence="2">Uncharacterized protein</fullName>
    </submittedName>
</protein>
<comment type="caution">
    <text evidence="2">The sequence shown here is derived from an EMBL/GenBank/DDBJ whole genome shotgun (WGS) entry which is preliminary data.</text>
</comment>